<proteinExistence type="predicted"/>
<protein>
    <submittedName>
        <fullName evidence="1">Uncharacterized protein</fullName>
    </submittedName>
</protein>
<evidence type="ECO:0000313" key="1">
    <source>
        <dbReference type="EMBL" id="KIJ45470.1"/>
    </source>
</evidence>
<dbReference type="Proteomes" id="UP000054279">
    <property type="component" value="Unassembled WGS sequence"/>
</dbReference>
<keyword evidence="2" id="KW-1185">Reference proteome</keyword>
<dbReference type="EMBL" id="KN837111">
    <property type="protein sequence ID" value="KIJ45470.1"/>
    <property type="molecule type" value="Genomic_DNA"/>
</dbReference>
<sequence>MELDNRLYVRYLLELAALDDWRRHCCFPRLSSARSQTIYAAAIPLLCHVTSILVTQYAWRPLETPPDSLFRIQHPHNSSVEFILPSQMATLFQSPRPCERMFEALFAARIDPVSHKLLIAHPLFDLFRLLQLLMPGCFLVIDAEYISHDVDDDGEVSMIRWTNFSRALPPPEWLDAYSSVLLDIFGQERLALLRRAAAETSVLTSHDITFS</sequence>
<name>A0A0C9W1R1_SPHS4</name>
<organism evidence="1 2">
    <name type="scientific">Sphaerobolus stellatus (strain SS14)</name>
    <dbReference type="NCBI Taxonomy" id="990650"/>
    <lineage>
        <taxon>Eukaryota</taxon>
        <taxon>Fungi</taxon>
        <taxon>Dikarya</taxon>
        <taxon>Basidiomycota</taxon>
        <taxon>Agaricomycotina</taxon>
        <taxon>Agaricomycetes</taxon>
        <taxon>Phallomycetidae</taxon>
        <taxon>Geastrales</taxon>
        <taxon>Sphaerobolaceae</taxon>
        <taxon>Sphaerobolus</taxon>
    </lineage>
</organism>
<dbReference type="HOGENOM" id="CLU_096587_0_0_1"/>
<reference evidence="1 2" key="1">
    <citation type="submission" date="2014-06" db="EMBL/GenBank/DDBJ databases">
        <title>Evolutionary Origins and Diversification of the Mycorrhizal Mutualists.</title>
        <authorList>
            <consortium name="DOE Joint Genome Institute"/>
            <consortium name="Mycorrhizal Genomics Consortium"/>
            <person name="Kohler A."/>
            <person name="Kuo A."/>
            <person name="Nagy L.G."/>
            <person name="Floudas D."/>
            <person name="Copeland A."/>
            <person name="Barry K.W."/>
            <person name="Cichocki N."/>
            <person name="Veneault-Fourrey C."/>
            <person name="LaButti K."/>
            <person name="Lindquist E.A."/>
            <person name="Lipzen A."/>
            <person name="Lundell T."/>
            <person name="Morin E."/>
            <person name="Murat C."/>
            <person name="Riley R."/>
            <person name="Ohm R."/>
            <person name="Sun H."/>
            <person name="Tunlid A."/>
            <person name="Henrissat B."/>
            <person name="Grigoriev I.V."/>
            <person name="Hibbett D.S."/>
            <person name="Martin F."/>
        </authorList>
    </citation>
    <scope>NUCLEOTIDE SEQUENCE [LARGE SCALE GENOMIC DNA]</scope>
    <source>
        <strain evidence="1 2">SS14</strain>
    </source>
</reference>
<accession>A0A0C9W1R1</accession>
<evidence type="ECO:0000313" key="2">
    <source>
        <dbReference type="Proteomes" id="UP000054279"/>
    </source>
</evidence>
<dbReference type="OrthoDB" id="3209743at2759"/>
<dbReference type="AlphaFoldDB" id="A0A0C9W1R1"/>
<gene>
    <name evidence="1" type="ORF">M422DRAFT_778713</name>
</gene>